<evidence type="ECO:0000256" key="4">
    <source>
        <dbReference type="ARBA" id="ARBA00023125"/>
    </source>
</evidence>
<sequence length="375" mass="42440">MNNPKCELCGSAMKRNGTAKSGARRWRCKACGASKTHRIDSTAKQLKSFLAWLLGKLSIEEFATCSVDTFRRRAERFWKMWPLPSYTGEIHDVVFVDGIYITRKLVILIACSREHVLAWHLAESECSASWAALLAKAAPPSMVVTDGGSGFAKAVRAIWPDTRVQRCLVHVARNVRAKTTLHPQLDCGRELLEIARSLTKVKDADAVAAWLAGYAEWCAKWEKFLREFTLKDGKKQYAHERLRSARHSLNKLVREGTMFTFVEMQQERGGVWDATNNVIEGKVNSQIREMLHAHRGLSTMRRIKAAFWWCYMHSECRASEAEMLRTMKTDEEVEGLFALASKPKSRDDGAPEEHGRGLPDWSEMKMSGSGNAGWF</sequence>
<evidence type="ECO:0000313" key="8">
    <source>
        <dbReference type="EMBL" id="MBC2890773.1"/>
    </source>
</evidence>
<keyword evidence="4 6" id="KW-0238">DNA-binding</keyword>
<dbReference type="InterPro" id="IPR001207">
    <property type="entry name" value="Transposase_mutator"/>
</dbReference>
<name>A0A842JFI4_9ACTN</name>
<comment type="caution">
    <text evidence="8">The sequence shown here is derived from an EMBL/GenBank/DDBJ whole genome shotgun (WGS) entry which is preliminary data.</text>
</comment>
<proteinExistence type="inferred from homology"/>
<evidence type="ECO:0000256" key="3">
    <source>
        <dbReference type="ARBA" id="ARBA00022578"/>
    </source>
</evidence>
<dbReference type="GO" id="GO:0003677">
    <property type="term" value="F:DNA binding"/>
    <property type="evidence" value="ECO:0007669"/>
    <property type="project" value="UniProtKB-UniRule"/>
</dbReference>
<gene>
    <name evidence="8" type="ORF">H7313_15705</name>
</gene>
<evidence type="ECO:0000256" key="5">
    <source>
        <dbReference type="ARBA" id="ARBA00023172"/>
    </source>
</evidence>
<keyword evidence="3 6" id="KW-0815">Transposition</keyword>
<dbReference type="GO" id="GO:0004803">
    <property type="term" value="F:transposase activity"/>
    <property type="evidence" value="ECO:0007669"/>
    <property type="project" value="UniProtKB-UniRule"/>
</dbReference>
<keyword evidence="6" id="KW-0814">Transposable element</keyword>
<feature type="region of interest" description="Disordered" evidence="7">
    <location>
        <begin position="340"/>
        <end position="375"/>
    </location>
</feature>
<dbReference type="InterPro" id="IPR048004">
    <property type="entry name" value="IS1249_transpos"/>
</dbReference>
<evidence type="ECO:0000313" key="9">
    <source>
        <dbReference type="Proteomes" id="UP000587396"/>
    </source>
</evidence>
<protein>
    <recommendedName>
        <fullName evidence="6">Mutator family transposase</fullName>
    </recommendedName>
</protein>
<dbReference type="Proteomes" id="UP000587396">
    <property type="component" value="Unassembled WGS sequence"/>
</dbReference>
<evidence type="ECO:0000256" key="1">
    <source>
        <dbReference type="ARBA" id="ARBA00002190"/>
    </source>
</evidence>
<organism evidence="8 9">
    <name type="scientific">Gordonibacter massiliensis</name>
    <name type="common">ex Traore et al. 2017</name>
    <dbReference type="NCBI Taxonomy" id="1841863"/>
    <lineage>
        <taxon>Bacteria</taxon>
        <taxon>Bacillati</taxon>
        <taxon>Actinomycetota</taxon>
        <taxon>Coriobacteriia</taxon>
        <taxon>Eggerthellales</taxon>
        <taxon>Eggerthellaceae</taxon>
        <taxon>Gordonibacter</taxon>
    </lineage>
</organism>
<keyword evidence="9" id="KW-1185">Reference proteome</keyword>
<comment type="function">
    <text evidence="1 6">Required for the transposition of the insertion element.</text>
</comment>
<feature type="compositionally biased region" description="Basic and acidic residues" evidence="7">
    <location>
        <begin position="344"/>
        <end position="357"/>
    </location>
</feature>
<accession>A0A842JFI4</accession>
<dbReference type="PANTHER" id="PTHR33217:SF9">
    <property type="entry name" value="MUTATOR FAMILY TRANSPOSASE"/>
    <property type="match status" value="1"/>
</dbReference>
<reference evidence="8 9" key="1">
    <citation type="submission" date="2020-08" db="EMBL/GenBank/DDBJ databases">
        <authorList>
            <person name="Liu C."/>
            <person name="Sun Q."/>
        </authorList>
    </citation>
    <scope>NUCLEOTIDE SEQUENCE [LARGE SCALE GENOMIC DNA]</scope>
    <source>
        <strain evidence="8 9">N22</strain>
    </source>
</reference>
<keyword evidence="5 6" id="KW-0233">DNA recombination</keyword>
<dbReference type="RefSeq" id="WP_185906422.1">
    <property type="nucleotide sequence ID" value="NZ_JACMSE010000028.1"/>
</dbReference>
<dbReference type="GO" id="GO:0006313">
    <property type="term" value="P:DNA transposition"/>
    <property type="evidence" value="ECO:0007669"/>
    <property type="project" value="UniProtKB-UniRule"/>
</dbReference>
<evidence type="ECO:0000256" key="7">
    <source>
        <dbReference type="SAM" id="MobiDB-lite"/>
    </source>
</evidence>
<dbReference type="AlphaFoldDB" id="A0A842JFI4"/>
<evidence type="ECO:0000256" key="2">
    <source>
        <dbReference type="ARBA" id="ARBA00010961"/>
    </source>
</evidence>
<dbReference type="Pfam" id="PF00872">
    <property type="entry name" value="Transposase_mut"/>
    <property type="match status" value="1"/>
</dbReference>
<comment type="similarity">
    <text evidence="2 6">Belongs to the transposase mutator family.</text>
</comment>
<dbReference type="EMBL" id="JACMSE010000028">
    <property type="protein sequence ID" value="MBC2890773.1"/>
    <property type="molecule type" value="Genomic_DNA"/>
</dbReference>
<dbReference type="PANTHER" id="PTHR33217">
    <property type="entry name" value="TRANSPOSASE FOR INSERTION SEQUENCE ELEMENT IS1081"/>
    <property type="match status" value="1"/>
</dbReference>
<evidence type="ECO:0000256" key="6">
    <source>
        <dbReference type="RuleBase" id="RU365089"/>
    </source>
</evidence>
<dbReference type="NCBIfam" id="NF033544">
    <property type="entry name" value="transpos_IS1249"/>
    <property type="match status" value="1"/>
</dbReference>